<reference evidence="4" key="1">
    <citation type="journal article" date="2019" name="Int. J. Syst. Evol. Microbiol.">
        <title>The Global Catalogue of Microorganisms (GCM) 10K type strain sequencing project: providing services to taxonomists for standard genome sequencing and annotation.</title>
        <authorList>
            <consortium name="The Broad Institute Genomics Platform"/>
            <consortium name="The Broad Institute Genome Sequencing Center for Infectious Disease"/>
            <person name="Wu L."/>
            <person name="Ma J."/>
        </authorList>
    </citation>
    <scope>NUCLEOTIDE SEQUENCE [LARGE SCALE GENOMIC DNA]</scope>
    <source>
        <strain evidence="4">NBRC 108725</strain>
    </source>
</reference>
<dbReference type="SUPFAM" id="SSF47364">
    <property type="entry name" value="Domain of the SRP/SRP receptor G-proteins"/>
    <property type="match status" value="1"/>
</dbReference>
<dbReference type="Gene3D" id="1.20.120.140">
    <property type="entry name" value="Signal recognition particle SRP54, nucleotide-binding domain"/>
    <property type="match status" value="1"/>
</dbReference>
<sequence>MADRTPWSLAGRLRGMFGGAKRTIDEDTWEDLEAALIGADFGPTVTDETIADLREKVDRYRTTDPGTCSGCCGRPSRSACPSSTPRSASPSAPPSCSLWA</sequence>
<accession>A0ABN6XRR8</accession>
<dbReference type="Proteomes" id="UP001321498">
    <property type="component" value="Chromosome"/>
</dbReference>
<evidence type="ECO:0000313" key="4">
    <source>
        <dbReference type="Proteomes" id="UP001321498"/>
    </source>
</evidence>
<dbReference type="InterPro" id="IPR013822">
    <property type="entry name" value="Signal_recog_particl_SRP54_hlx"/>
</dbReference>
<organism evidence="3 4">
    <name type="scientific">Naasia aerilata</name>
    <dbReference type="NCBI Taxonomy" id="1162966"/>
    <lineage>
        <taxon>Bacteria</taxon>
        <taxon>Bacillati</taxon>
        <taxon>Actinomycetota</taxon>
        <taxon>Actinomycetes</taxon>
        <taxon>Micrococcales</taxon>
        <taxon>Microbacteriaceae</taxon>
        <taxon>Naasia</taxon>
    </lineage>
</organism>
<keyword evidence="4" id="KW-1185">Reference proteome</keyword>
<gene>
    <name evidence="3" type="ORF">GCM10025866_22490</name>
</gene>
<dbReference type="InterPro" id="IPR042101">
    <property type="entry name" value="SRP54_N_sf"/>
</dbReference>
<dbReference type="InterPro" id="IPR036225">
    <property type="entry name" value="SRP/SRP_N"/>
</dbReference>
<evidence type="ECO:0000259" key="2">
    <source>
        <dbReference type="Pfam" id="PF02881"/>
    </source>
</evidence>
<feature type="domain" description="Signal recognition particle SRP54 helical bundle" evidence="2">
    <location>
        <begin position="9"/>
        <end position="64"/>
    </location>
</feature>
<protein>
    <recommendedName>
        <fullName evidence="2">Signal recognition particle SRP54 helical bundle domain-containing protein</fullName>
    </recommendedName>
</protein>
<feature type="region of interest" description="Disordered" evidence="1">
    <location>
        <begin position="74"/>
        <end position="100"/>
    </location>
</feature>
<evidence type="ECO:0000313" key="3">
    <source>
        <dbReference type="EMBL" id="BDZ46340.1"/>
    </source>
</evidence>
<dbReference type="Pfam" id="PF02881">
    <property type="entry name" value="SRP54_N"/>
    <property type="match status" value="1"/>
</dbReference>
<evidence type="ECO:0000256" key="1">
    <source>
        <dbReference type="SAM" id="MobiDB-lite"/>
    </source>
</evidence>
<name>A0ABN6XRR8_9MICO</name>
<proteinExistence type="predicted"/>
<dbReference type="EMBL" id="AP027731">
    <property type="protein sequence ID" value="BDZ46340.1"/>
    <property type="molecule type" value="Genomic_DNA"/>
</dbReference>